<protein>
    <submittedName>
        <fullName evidence="1">Phytoene synthase</fullName>
    </submittedName>
</protein>
<dbReference type="AlphaFoldDB" id="A0A4R2GTC3"/>
<evidence type="ECO:0000313" key="1">
    <source>
        <dbReference type="EMBL" id="TCO13721.1"/>
    </source>
</evidence>
<evidence type="ECO:0000313" key="2">
    <source>
        <dbReference type="Proteomes" id="UP000294881"/>
    </source>
</evidence>
<dbReference type="EMBL" id="SLWL01000005">
    <property type="protein sequence ID" value="TCO13721.1"/>
    <property type="molecule type" value="Genomic_DNA"/>
</dbReference>
<dbReference type="Proteomes" id="UP000294881">
    <property type="component" value="Unassembled WGS sequence"/>
</dbReference>
<gene>
    <name evidence="1" type="ORF">EV666_10592</name>
</gene>
<sequence length="294" mass="32164">MTAMADDSPDMRLADAYQHCQQVTRSGESDRYLATLLAPPAAQPALFALYAFAHEVGRIRDVVKQPLAGEIRLQWWRDVVMGEGRGDVSGNPVAAALLDVIARYRLPQKVFLDLLDARTFDLYDDPMPSVASLEGYCGETSSVLLRLASLIIADGGDSGGGDAPGHGGVAFGVAGLLRSLPWSARLGQVFVPADLLARHGAGREDIVQGRDTPAVRAALADMRALAQSHYGAFRKTLAASPRAVRAAFLPVAVTPLYLHRMDRPDWRPFTEVVEPPQWRRQWRIWRASRGAWGR</sequence>
<dbReference type="PANTHER" id="PTHR31480">
    <property type="entry name" value="BIFUNCTIONAL LYCOPENE CYCLASE/PHYTOENE SYNTHASE"/>
    <property type="match status" value="1"/>
</dbReference>
<dbReference type="SUPFAM" id="SSF48576">
    <property type="entry name" value="Terpenoid synthases"/>
    <property type="match status" value="1"/>
</dbReference>
<comment type="caution">
    <text evidence="1">The sequence shown here is derived from an EMBL/GenBank/DDBJ whole genome shotgun (WGS) entry which is preliminary data.</text>
</comment>
<reference evidence="1 2" key="1">
    <citation type="submission" date="2019-03" db="EMBL/GenBank/DDBJ databases">
        <title>Genomic Encyclopedia of Type Strains, Phase IV (KMG-IV): sequencing the most valuable type-strain genomes for metagenomic binning, comparative biology and taxonomic classification.</title>
        <authorList>
            <person name="Goeker M."/>
        </authorList>
    </citation>
    <scope>NUCLEOTIDE SEQUENCE [LARGE SCALE GENOMIC DNA]</scope>
    <source>
        <strain evidence="1 2">DSM 22958</strain>
    </source>
</reference>
<name>A0A4R2GTC3_9HYPH</name>
<dbReference type="GO" id="GO:0016765">
    <property type="term" value="F:transferase activity, transferring alkyl or aryl (other than methyl) groups"/>
    <property type="evidence" value="ECO:0007669"/>
    <property type="project" value="UniProtKB-ARBA"/>
</dbReference>
<dbReference type="RefSeq" id="WP_245514285.1">
    <property type="nucleotide sequence ID" value="NZ_JBHUNN010000002.1"/>
</dbReference>
<dbReference type="Gene3D" id="1.10.600.10">
    <property type="entry name" value="Farnesyl Diphosphate Synthase"/>
    <property type="match status" value="1"/>
</dbReference>
<keyword evidence="2" id="KW-1185">Reference proteome</keyword>
<dbReference type="InterPro" id="IPR008949">
    <property type="entry name" value="Isoprenoid_synthase_dom_sf"/>
</dbReference>
<dbReference type="Pfam" id="PF00494">
    <property type="entry name" value="SQS_PSY"/>
    <property type="match status" value="1"/>
</dbReference>
<organism evidence="1 2">
    <name type="scientific">Camelimonas lactis</name>
    <dbReference type="NCBI Taxonomy" id="659006"/>
    <lineage>
        <taxon>Bacteria</taxon>
        <taxon>Pseudomonadati</taxon>
        <taxon>Pseudomonadota</taxon>
        <taxon>Alphaproteobacteria</taxon>
        <taxon>Hyphomicrobiales</taxon>
        <taxon>Chelatococcaceae</taxon>
        <taxon>Camelimonas</taxon>
    </lineage>
</organism>
<dbReference type="InterPro" id="IPR002060">
    <property type="entry name" value="Squ/phyt_synthse"/>
</dbReference>
<accession>A0A4R2GTC3</accession>
<proteinExistence type="predicted"/>